<name>A0A0U1KTC5_9FIRM</name>
<accession>A0A0U1KTC5</accession>
<organism evidence="1 2">
    <name type="scientific">Sporomusa ovata</name>
    <dbReference type="NCBI Taxonomy" id="2378"/>
    <lineage>
        <taxon>Bacteria</taxon>
        <taxon>Bacillati</taxon>
        <taxon>Bacillota</taxon>
        <taxon>Negativicutes</taxon>
        <taxon>Selenomonadales</taxon>
        <taxon>Sporomusaceae</taxon>
        <taxon>Sporomusa</taxon>
    </lineage>
</organism>
<sequence length="54" mass="6183">MCMNANVKILNITSLKTPHLAETLSLEERTGPKNGEFYLIKAMEQRGMINYKKL</sequence>
<evidence type="ECO:0000313" key="2">
    <source>
        <dbReference type="Proteomes" id="UP000049855"/>
    </source>
</evidence>
<dbReference type="EMBL" id="CTRP01000003">
    <property type="protein sequence ID" value="CQR70680.1"/>
    <property type="molecule type" value="Genomic_DNA"/>
</dbReference>
<dbReference type="Proteomes" id="UP000049855">
    <property type="component" value="Unassembled WGS sequence"/>
</dbReference>
<gene>
    <name evidence="1" type="ORF">SpAn4DRAFT_1658</name>
</gene>
<proteinExistence type="predicted"/>
<reference evidence="2" key="1">
    <citation type="submission" date="2015-03" db="EMBL/GenBank/DDBJ databases">
        <authorList>
            <person name="Nijsse Bart"/>
        </authorList>
    </citation>
    <scope>NUCLEOTIDE SEQUENCE [LARGE SCALE GENOMIC DNA]</scope>
</reference>
<protein>
    <submittedName>
        <fullName evidence="1">Uncharacterized protein</fullName>
    </submittedName>
</protein>
<evidence type="ECO:0000313" key="1">
    <source>
        <dbReference type="EMBL" id="CQR70680.1"/>
    </source>
</evidence>
<dbReference type="AlphaFoldDB" id="A0A0U1KTC5"/>
<keyword evidence="2" id="KW-1185">Reference proteome</keyword>